<sequence>MKKLLQMLFVCGFLFVAGGAQAQFRSVPAAVTDSFKARYPSATAVSWSDKMLAGAFVATFTMDKDKYTARFNNEGVWQYSTKKITQNDLPAPVKDGLAKSKYAGSEWEVKEVTMKFLPGTVVQYEILVKKSGINQKHLLFSSEGQLLKDSSTI</sequence>
<evidence type="ECO:0000256" key="1">
    <source>
        <dbReference type="SAM" id="SignalP"/>
    </source>
</evidence>
<comment type="caution">
    <text evidence="3">The sequence shown here is derived from an EMBL/GenBank/DDBJ whole genome shotgun (WGS) entry which is preliminary data.</text>
</comment>
<gene>
    <name evidence="3" type="ORF">GCM10011511_44890</name>
</gene>
<dbReference type="RefSeq" id="WP_188936048.1">
    <property type="nucleotide sequence ID" value="NZ_BMJC01000005.1"/>
</dbReference>
<dbReference type="Proteomes" id="UP000607559">
    <property type="component" value="Unassembled WGS sequence"/>
</dbReference>
<dbReference type="SUPFAM" id="SSF160574">
    <property type="entry name" value="BT0923-like"/>
    <property type="match status" value="1"/>
</dbReference>
<dbReference type="InterPro" id="IPR021533">
    <property type="entry name" value="PepSY-like"/>
</dbReference>
<name>A0A8J2UGY0_9BACT</name>
<accession>A0A8J2UGY0</accession>
<dbReference type="EMBL" id="BMJC01000005">
    <property type="protein sequence ID" value="GGB16060.1"/>
    <property type="molecule type" value="Genomic_DNA"/>
</dbReference>
<dbReference type="Pfam" id="PF11396">
    <property type="entry name" value="PepSY_like"/>
    <property type="match status" value="1"/>
</dbReference>
<feature type="chain" id="PRO_5035311734" description="Putative beta-lactamase-inhibitor-like PepSY-like domain-containing protein" evidence="1">
    <location>
        <begin position="23"/>
        <end position="153"/>
    </location>
</feature>
<reference evidence="3" key="2">
    <citation type="submission" date="2020-09" db="EMBL/GenBank/DDBJ databases">
        <authorList>
            <person name="Sun Q."/>
            <person name="Zhou Y."/>
        </authorList>
    </citation>
    <scope>NUCLEOTIDE SEQUENCE</scope>
    <source>
        <strain evidence="3">CGMCC 1.15448</strain>
    </source>
</reference>
<keyword evidence="1" id="KW-0732">Signal</keyword>
<evidence type="ECO:0000313" key="4">
    <source>
        <dbReference type="Proteomes" id="UP000607559"/>
    </source>
</evidence>
<proteinExistence type="predicted"/>
<reference evidence="3" key="1">
    <citation type="journal article" date="2014" name="Int. J. Syst. Evol. Microbiol.">
        <title>Complete genome sequence of Corynebacterium casei LMG S-19264T (=DSM 44701T), isolated from a smear-ripened cheese.</title>
        <authorList>
            <consortium name="US DOE Joint Genome Institute (JGI-PGF)"/>
            <person name="Walter F."/>
            <person name="Albersmeier A."/>
            <person name="Kalinowski J."/>
            <person name="Ruckert C."/>
        </authorList>
    </citation>
    <scope>NUCLEOTIDE SEQUENCE</scope>
    <source>
        <strain evidence="3">CGMCC 1.15448</strain>
    </source>
</reference>
<protein>
    <recommendedName>
        <fullName evidence="2">Putative beta-lactamase-inhibitor-like PepSY-like domain-containing protein</fullName>
    </recommendedName>
</protein>
<dbReference type="Gene3D" id="3.10.450.360">
    <property type="match status" value="1"/>
</dbReference>
<dbReference type="AlphaFoldDB" id="A0A8J2UGY0"/>
<organism evidence="3 4">
    <name type="scientific">Puia dinghuensis</name>
    <dbReference type="NCBI Taxonomy" id="1792502"/>
    <lineage>
        <taxon>Bacteria</taxon>
        <taxon>Pseudomonadati</taxon>
        <taxon>Bacteroidota</taxon>
        <taxon>Chitinophagia</taxon>
        <taxon>Chitinophagales</taxon>
        <taxon>Chitinophagaceae</taxon>
        <taxon>Puia</taxon>
    </lineage>
</organism>
<keyword evidence="4" id="KW-1185">Reference proteome</keyword>
<evidence type="ECO:0000259" key="2">
    <source>
        <dbReference type="Pfam" id="PF11396"/>
    </source>
</evidence>
<evidence type="ECO:0000313" key="3">
    <source>
        <dbReference type="EMBL" id="GGB16060.1"/>
    </source>
</evidence>
<feature type="domain" description="Putative beta-lactamase-inhibitor-like PepSY-like" evidence="2">
    <location>
        <begin position="60"/>
        <end position="148"/>
    </location>
</feature>
<feature type="signal peptide" evidence="1">
    <location>
        <begin position="1"/>
        <end position="22"/>
    </location>
</feature>